<dbReference type="PANTHER" id="PTHR37309">
    <property type="entry name" value="SLR0284 PROTEIN"/>
    <property type="match status" value="1"/>
</dbReference>
<dbReference type="Proteomes" id="UP000184512">
    <property type="component" value="Unassembled WGS sequence"/>
</dbReference>
<feature type="transmembrane region" description="Helical" evidence="1">
    <location>
        <begin position="33"/>
        <end position="52"/>
    </location>
</feature>
<gene>
    <name evidence="2" type="ORF">SAMN02745244_02044</name>
</gene>
<evidence type="ECO:0000313" key="2">
    <source>
        <dbReference type="EMBL" id="SHJ24804.1"/>
    </source>
</evidence>
<keyword evidence="1" id="KW-0812">Transmembrane</keyword>
<accession>A0A1M6HRQ9</accession>
<feature type="transmembrane region" description="Helical" evidence="1">
    <location>
        <begin position="59"/>
        <end position="82"/>
    </location>
</feature>
<feature type="transmembrane region" description="Helical" evidence="1">
    <location>
        <begin position="102"/>
        <end position="121"/>
    </location>
</feature>
<keyword evidence="3" id="KW-1185">Reference proteome</keyword>
<evidence type="ECO:0000256" key="1">
    <source>
        <dbReference type="SAM" id="Phobius"/>
    </source>
</evidence>
<name>A0A1M6HRQ9_9ACTN</name>
<keyword evidence="1" id="KW-0472">Membrane</keyword>
<dbReference type="EMBL" id="FQZG01000034">
    <property type="protein sequence ID" value="SHJ24804.1"/>
    <property type="molecule type" value="Genomic_DNA"/>
</dbReference>
<reference evidence="2 3" key="1">
    <citation type="submission" date="2016-11" db="EMBL/GenBank/DDBJ databases">
        <authorList>
            <person name="Jaros S."/>
            <person name="Januszkiewicz K."/>
            <person name="Wedrychowicz H."/>
        </authorList>
    </citation>
    <scope>NUCLEOTIDE SEQUENCE [LARGE SCALE GENOMIC DNA]</scope>
    <source>
        <strain evidence="2 3">DSM 12906</strain>
    </source>
</reference>
<dbReference type="OrthoDB" id="9810847at2"/>
<keyword evidence="1" id="KW-1133">Transmembrane helix</keyword>
<dbReference type="PANTHER" id="PTHR37309:SF1">
    <property type="entry name" value="SLR0284 PROTEIN"/>
    <property type="match status" value="1"/>
</dbReference>
<dbReference type="AlphaFoldDB" id="A0A1M6HRQ9"/>
<protein>
    <submittedName>
        <fullName evidence="2">Putative membrane protein</fullName>
    </submittedName>
</protein>
<sequence length="127" mass="13231">MQFLTRLIVTALATAAAVWLVPGIHLTGGDMSDNVITLLLVALIFGAVNAVIKPIVKVVGTCLIILTLGVFLLVINALMLMLTSWVSTQFGLGFHVDGFWPAFWGAVIISIVGALLGGLLGSGSQQG</sequence>
<dbReference type="Pfam" id="PF04020">
    <property type="entry name" value="Phage_holin_4_2"/>
    <property type="match status" value="1"/>
</dbReference>
<proteinExistence type="predicted"/>
<organism evidence="2 3">
    <name type="scientific">Tessaracoccus bendigoensis DSM 12906</name>
    <dbReference type="NCBI Taxonomy" id="1123357"/>
    <lineage>
        <taxon>Bacteria</taxon>
        <taxon>Bacillati</taxon>
        <taxon>Actinomycetota</taxon>
        <taxon>Actinomycetes</taxon>
        <taxon>Propionibacteriales</taxon>
        <taxon>Propionibacteriaceae</taxon>
        <taxon>Tessaracoccus</taxon>
    </lineage>
</organism>
<evidence type="ECO:0000313" key="3">
    <source>
        <dbReference type="Proteomes" id="UP000184512"/>
    </source>
</evidence>
<dbReference type="InterPro" id="IPR007165">
    <property type="entry name" value="Phage_holin_4_2"/>
</dbReference>
<dbReference type="RefSeq" id="WP_073187843.1">
    <property type="nucleotide sequence ID" value="NZ_FQZG01000034.1"/>
</dbReference>
<dbReference type="STRING" id="1123357.SAMN02745244_02044"/>